<dbReference type="Gene3D" id="1.20.140.10">
    <property type="entry name" value="Butyryl-CoA Dehydrogenase, subunit A, domain 3"/>
    <property type="match status" value="1"/>
</dbReference>
<proteinExistence type="predicted"/>
<dbReference type="PANTHER" id="PTHR43884">
    <property type="entry name" value="ACYL-COA DEHYDROGENASE"/>
    <property type="match status" value="1"/>
</dbReference>
<dbReference type="SUPFAM" id="SSF56645">
    <property type="entry name" value="Acyl-CoA dehydrogenase NM domain-like"/>
    <property type="match status" value="1"/>
</dbReference>
<dbReference type="AlphaFoldDB" id="A0AAE9HCU3"/>
<dbReference type="InterPro" id="IPR013786">
    <property type="entry name" value="AcylCoA_DH/ox_N"/>
</dbReference>
<keyword evidence="1" id="KW-0560">Oxidoreductase</keyword>
<dbReference type="PIRSF" id="PIRSF016578">
    <property type="entry name" value="HsaA"/>
    <property type="match status" value="1"/>
</dbReference>
<dbReference type="SUPFAM" id="SSF47203">
    <property type="entry name" value="Acyl-CoA dehydrogenase C-terminal domain-like"/>
    <property type="match status" value="1"/>
</dbReference>
<evidence type="ECO:0000256" key="1">
    <source>
        <dbReference type="ARBA" id="ARBA00023002"/>
    </source>
</evidence>
<dbReference type="Proteomes" id="UP000830925">
    <property type="component" value="Chromosome"/>
</dbReference>
<dbReference type="GO" id="GO:0006552">
    <property type="term" value="P:L-leucine catabolic process"/>
    <property type="evidence" value="ECO:0007669"/>
    <property type="project" value="TreeGrafter"/>
</dbReference>
<dbReference type="Pfam" id="PF02771">
    <property type="entry name" value="Acyl-CoA_dh_N"/>
    <property type="match status" value="1"/>
</dbReference>
<dbReference type="InterPro" id="IPR046373">
    <property type="entry name" value="Acyl-CoA_Oxase/DH_mid-dom_sf"/>
</dbReference>
<protein>
    <submittedName>
        <fullName evidence="4">Acyl-CoA dehydrogenase</fullName>
    </submittedName>
</protein>
<evidence type="ECO:0000259" key="2">
    <source>
        <dbReference type="Pfam" id="PF02771"/>
    </source>
</evidence>
<dbReference type="InterPro" id="IPR036250">
    <property type="entry name" value="AcylCo_DH-like_C"/>
</dbReference>
<dbReference type="InterPro" id="IPR013107">
    <property type="entry name" value="Acyl-CoA_DH_C"/>
</dbReference>
<gene>
    <name evidence="4" type="ORF">MXF72_16220</name>
</gene>
<accession>A0AAE9HCU3</accession>
<dbReference type="Pfam" id="PF08028">
    <property type="entry name" value="Acyl-CoA_dh_2"/>
    <property type="match status" value="1"/>
</dbReference>
<reference evidence="4" key="1">
    <citation type="submission" date="2022-04" db="EMBL/GenBank/DDBJ databases">
        <title>Genomic mining of Alcaligenes faecalis D334 producing ectoin and derivatives.</title>
        <authorList>
            <person name="Doan V.T."/>
            <person name="Quach N.T."/>
            <person name="Vu T.-H.-N."/>
            <person name="Phi Q.-T."/>
        </authorList>
    </citation>
    <scope>NUCLEOTIDE SEQUENCE</scope>
    <source>
        <strain evidence="4">D334</strain>
    </source>
</reference>
<dbReference type="InterPro" id="IPR009100">
    <property type="entry name" value="AcylCoA_DH/oxidase_NM_dom_sf"/>
</dbReference>
<sequence>MTTSTPSPVSTHQWGPLVQRLQLDAIFTQIADEAPQRDVERDHPHELIAALKKAGLGRARLSPEQGGLGLSLCELFDLVQDLAYADSNVAHIFRNHLFAVEEALRLPQEPYYARLLDEAAQGHSFGLGFGLAPVKRAGQIPDGVTGRLNWNEDDGAYQGTGIKLYSTGNLYADWLLGPAQESREGKQVRYLVSTQAPGVNLTDDWSGFGQKLTGSGNTRFVDARIEAHNLYPPPVIPEHDGTWSYTFHQIYLTTIIAGIARRIKTDAIALLKKRSRNFYHGQADEPRNEAVLQAQLGQLAAHVAAIDALVKRAALALQTGFAAYGTAFATERMLEATLKAVEAKIVADSWGPQVASNLLDLGSGSVVTIDSALDRHWRNIKVIAAHNPSLYKTRFLGDHLLNQTLPPTGAFF</sequence>
<evidence type="ECO:0000313" key="5">
    <source>
        <dbReference type="Proteomes" id="UP000830925"/>
    </source>
</evidence>
<dbReference type="PANTHER" id="PTHR43884:SF12">
    <property type="entry name" value="ISOVALERYL-COA DEHYDROGENASE, MITOCHONDRIAL-RELATED"/>
    <property type="match status" value="1"/>
</dbReference>
<feature type="domain" description="Acyl-CoA dehydrogenase C-terminal" evidence="3">
    <location>
        <begin position="255"/>
        <end position="386"/>
    </location>
</feature>
<dbReference type="RefSeq" id="WP_247965993.1">
    <property type="nucleotide sequence ID" value="NZ_CP095873.1"/>
</dbReference>
<dbReference type="GO" id="GO:0050660">
    <property type="term" value="F:flavin adenine dinucleotide binding"/>
    <property type="evidence" value="ECO:0007669"/>
    <property type="project" value="InterPro"/>
</dbReference>
<name>A0AAE9HCU3_ALCFA</name>
<feature type="domain" description="Acyl-CoA dehydrogenase/oxidase N-terminal" evidence="2">
    <location>
        <begin position="29"/>
        <end position="100"/>
    </location>
</feature>
<evidence type="ECO:0000259" key="3">
    <source>
        <dbReference type="Pfam" id="PF08028"/>
    </source>
</evidence>
<evidence type="ECO:0000313" key="4">
    <source>
        <dbReference type="EMBL" id="UPL20922.1"/>
    </source>
</evidence>
<dbReference type="InterPro" id="IPR037069">
    <property type="entry name" value="AcylCoA_DH/ox_N_sf"/>
</dbReference>
<organism evidence="4 5">
    <name type="scientific">Alcaligenes faecalis</name>
    <dbReference type="NCBI Taxonomy" id="511"/>
    <lineage>
        <taxon>Bacteria</taxon>
        <taxon>Pseudomonadati</taxon>
        <taxon>Pseudomonadota</taxon>
        <taxon>Betaproteobacteria</taxon>
        <taxon>Burkholderiales</taxon>
        <taxon>Alcaligenaceae</taxon>
        <taxon>Alcaligenes</taxon>
    </lineage>
</organism>
<dbReference type="EMBL" id="CP095873">
    <property type="protein sequence ID" value="UPL20922.1"/>
    <property type="molecule type" value="Genomic_DNA"/>
</dbReference>
<dbReference type="Gene3D" id="2.40.110.10">
    <property type="entry name" value="Butyryl-CoA Dehydrogenase, subunit A, domain 2"/>
    <property type="match status" value="1"/>
</dbReference>
<dbReference type="GO" id="GO:0008470">
    <property type="term" value="F:3-methylbutanoyl-CoA dehydrogenase activity"/>
    <property type="evidence" value="ECO:0007669"/>
    <property type="project" value="TreeGrafter"/>
</dbReference>
<dbReference type="Gene3D" id="1.10.540.10">
    <property type="entry name" value="Acyl-CoA dehydrogenase/oxidase, N-terminal domain"/>
    <property type="match status" value="1"/>
</dbReference>